<dbReference type="Gene3D" id="3.30.465.10">
    <property type="match status" value="1"/>
</dbReference>
<keyword evidence="2" id="KW-0285">Flavoprotein</keyword>
<dbReference type="Pfam" id="PF01565">
    <property type="entry name" value="FAD_binding_4"/>
    <property type="match status" value="1"/>
</dbReference>
<protein>
    <submittedName>
        <fullName evidence="7">FAD-binding domain-containing protein</fullName>
    </submittedName>
</protein>
<evidence type="ECO:0000256" key="2">
    <source>
        <dbReference type="ARBA" id="ARBA00022630"/>
    </source>
</evidence>
<evidence type="ECO:0000256" key="5">
    <source>
        <dbReference type="SAM" id="Phobius"/>
    </source>
</evidence>
<proteinExistence type="inferred from homology"/>
<name>A0A6A6AFX8_9PLEO</name>
<dbReference type="AlphaFoldDB" id="A0A6A6AFX8"/>
<evidence type="ECO:0000256" key="4">
    <source>
        <dbReference type="ARBA" id="ARBA00023002"/>
    </source>
</evidence>
<evidence type="ECO:0000313" key="7">
    <source>
        <dbReference type="EMBL" id="KAF2130183.1"/>
    </source>
</evidence>
<dbReference type="PANTHER" id="PTHR42973">
    <property type="entry name" value="BINDING OXIDOREDUCTASE, PUTATIVE (AFU_ORTHOLOGUE AFUA_1G17690)-RELATED"/>
    <property type="match status" value="1"/>
</dbReference>
<keyword evidence="5" id="KW-1133">Transmembrane helix</keyword>
<sequence length="552" mass="60462">MDLWWFLISVISTLVGALLIHHFFRIETSQIQREATADKPSHPDLLQTLPEPILLLKNRLAEALPGCVISASETATFTQAINAYWAQQECEVVPACVVQPHRAQELSQAVIILKNGFDQFRRESTSTNSHANGLFAVRGGGHSPVAGAASIANGVLIDLGRFNEVTPSPDGTSVRIGAGCRWINVTQVLEKKGLAVAGGRNSAVGVGGLTLGGGLSFLSPRCGFVCSNIIEYEVVLADGSLVVASSINNPDLWRALKGGSNNFGIVTSFTARSFPLPQIWAGFLYIPSFEASNVLSAFHDFLNRTVTNDVGQTYNEHAGGPLTSFTYLHQLGIQAIVINLVHTQAPTIGRKWPACWQNSKFASLWRFWSTCKLRSLTDATDELSALDPPGQRQLFATTTIKNDPATLQAAHDAFRKSIVSIRKRNIKGMSWSLVLQPLIPEWARKGDPNSLGLDTCDDEPLVVVGFMVHWTLRQDDVSAETITRCAIEQIETFATAHGTNHRYRYLNYCGKWQKPFDGYGEENLTFLKQVSRKYDPDGLFQIGCSGGFKLGL</sequence>
<evidence type="ECO:0000256" key="3">
    <source>
        <dbReference type="ARBA" id="ARBA00022827"/>
    </source>
</evidence>
<keyword evidence="3" id="KW-0274">FAD</keyword>
<dbReference type="EMBL" id="ML977504">
    <property type="protein sequence ID" value="KAF2130183.1"/>
    <property type="molecule type" value="Genomic_DNA"/>
</dbReference>
<feature type="transmembrane region" description="Helical" evidence="5">
    <location>
        <begin position="6"/>
        <end position="24"/>
    </location>
</feature>
<dbReference type="GeneID" id="54408336"/>
<dbReference type="InterPro" id="IPR016169">
    <property type="entry name" value="FAD-bd_PCMH_sub2"/>
</dbReference>
<dbReference type="RefSeq" id="XP_033524570.1">
    <property type="nucleotide sequence ID" value="XM_033667904.1"/>
</dbReference>
<evidence type="ECO:0000259" key="6">
    <source>
        <dbReference type="PROSITE" id="PS51387"/>
    </source>
</evidence>
<keyword evidence="5" id="KW-0472">Membrane</keyword>
<dbReference type="PANTHER" id="PTHR42973:SF4">
    <property type="entry name" value="FAD BINDING DOMAIN PROTEIN"/>
    <property type="match status" value="1"/>
</dbReference>
<keyword evidence="5" id="KW-0812">Transmembrane</keyword>
<dbReference type="InterPro" id="IPR050416">
    <property type="entry name" value="FAD-linked_Oxidoreductase"/>
</dbReference>
<comment type="similarity">
    <text evidence="1">Belongs to the oxygen-dependent FAD-linked oxidoreductase family.</text>
</comment>
<dbReference type="GO" id="GO:0071949">
    <property type="term" value="F:FAD binding"/>
    <property type="evidence" value="ECO:0007669"/>
    <property type="project" value="InterPro"/>
</dbReference>
<keyword evidence="8" id="KW-1185">Reference proteome</keyword>
<organism evidence="7 8">
    <name type="scientific">Dothidotthia symphoricarpi CBS 119687</name>
    <dbReference type="NCBI Taxonomy" id="1392245"/>
    <lineage>
        <taxon>Eukaryota</taxon>
        <taxon>Fungi</taxon>
        <taxon>Dikarya</taxon>
        <taxon>Ascomycota</taxon>
        <taxon>Pezizomycotina</taxon>
        <taxon>Dothideomycetes</taxon>
        <taxon>Pleosporomycetidae</taxon>
        <taxon>Pleosporales</taxon>
        <taxon>Dothidotthiaceae</taxon>
        <taxon>Dothidotthia</taxon>
    </lineage>
</organism>
<feature type="domain" description="FAD-binding PCMH-type" evidence="6">
    <location>
        <begin position="90"/>
        <end position="276"/>
    </location>
</feature>
<dbReference type="InterPro" id="IPR036318">
    <property type="entry name" value="FAD-bd_PCMH-like_sf"/>
</dbReference>
<keyword evidence="4" id="KW-0560">Oxidoreductase</keyword>
<dbReference type="Proteomes" id="UP000799771">
    <property type="component" value="Unassembled WGS sequence"/>
</dbReference>
<reference evidence="7" key="1">
    <citation type="journal article" date="2020" name="Stud. Mycol.">
        <title>101 Dothideomycetes genomes: a test case for predicting lifestyles and emergence of pathogens.</title>
        <authorList>
            <person name="Haridas S."/>
            <person name="Albert R."/>
            <person name="Binder M."/>
            <person name="Bloem J."/>
            <person name="Labutti K."/>
            <person name="Salamov A."/>
            <person name="Andreopoulos B."/>
            <person name="Baker S."/>
            <person name="Barry K."/>
            <person name="Bills G."/>
            <person name="Bluhm B."/>
            <person name="Cannon C."/>
            <person name="Castanera R."/>
            <person name="Culley D."/>
            <person name="Daum C."/>
            <person name="Ezra D."/>
            <person name="Gonzalez J."/>
            <person name="Henrissat B."/>
            <person name="Kuo A."/>
            <person name="Liang C."/>
            <person name="Lipzen A."/>
            <person name="Lutzoni F."/>
            <person name="Magnuson J."/>
            <person name="Mondo S."/>
            <person name="Nolan M."/>
            <person name="Ohm R."/>
            <person name="Pangilinan J."/>
            <person name="Park H.-J."/>
            <person name="Ramirez L."/>
            <person name="Alfaro M."/>
            <person name="Sun H."/>
            <person name="Tritt A."/>
            <person name="Yoshinaga Y."/>
            <person name="Zwiers L.-H."/>
            <person name="Turgeon B."/>
            <person name="Goodwin S."/>
            <person name="Spatafora J."/>
            <person name="Crous P."/>
            <person name="Grigoriev I."/>
        </authorList>
    </citation>
    <scope>NUCLEOTIDE SEQUENCE</scope>
    <source>
        <strain evidence="7">CBS 119687</strain>
    </source>
</reference>
<dbReference type="SUPFAM" id="SSF56176">
    <property type="entry name" value="FAD-binding/transporter-associated domain-like"/>
    <property type="match status" value="1"/>
</dbReference>
<gene>
    <name evidence="7" type="ORF">P153DRAFT_365828</name>
</gene>
<evidence type="ECO:0000256" key="1">
    <source>
        <dbReference type="ARBA" id="ARBA00005466"/>
    </source>
</evidence>
<dbReference type="PROSITE" id="PS51387">
    <property type="entry name" value="FAD_PCMH"/>
    <property type="match status" value="1"/>
</dbReference>
<dbReference type="InterPro" id="IPR016166">
    <property type="entry name" value="FAD-bd_PCMH"/>
</dbReference>
<accession>A0A6A6AFX8</accession>
<dbReference type="OrthoDB" id="2151789at2759"/>
<dbReference type="InterPro" id="IPR006094">
    <property type="entry name" value="Oxid_FAD_bind_N"/>
</dbReference>
<evidence type="ECO:0000313" key="8">
    <source>
        <dbReference type="Proteomes" id="UP000799771"/>
    </source>
</evidence>
<dbReference type="GO" id="GO:0016491">
    <property type="term" value="F:oxidoreductase activity"/>
    <property type="evidence" value="ECO:0007669"/>
    <property type="project" value="UniProtKB-KW"/>
</dbReference>